<comment type="similarity">
    <text evidence="1">Belongs to the IS21/IS1162 putative ATP-binding protein family.</text>
</comment>
<dbReference type="InterPro" id="IPR047661">
    <property type="entry name" value="IstB"/>
</dbReference>
<gene>
    <name evidence="5" type="ORF">SAMN02745194_05092</name>
</gene>
<evidence type="ECO:0000313" key="5">
    <source>
        <dbReference type="EMBL" id="SHK52554.1"/>
    </source>
</evidence>
<dbReference type="InterPro" id="IPR027417">
    <property type="entry name" value="P-loop_NTPase"/>
</dbReference>
<keyword evidence="2" id="KW-0547">Nucleotide-binding</keyword>
<dbReference type="STRING" id="198092.SAMN02745194_05092"/>
<evidence type="ECO:0000313" key="6">
    <source>
        <dbReference type="Proteomes" id="UP000184387"/>
    </source>
</evidence>
<accession>A0A1M6T6L7</accession>
<organism evidence="5 6">
    <name type="scientific">Muricoccus roseus</name>
    <dbReference type="NCBI Taxonomy" id="198092"/>
    <lineage>
        <taxon>Bacteria</taxon>
        <taxon>Pseudomonadati</taxon>
        <taxon>Pseudomonadota</taxon>
        <taxon>Alphaproteobacteria</taxon>
        <taxon>Acetobacterales</taxon>
        <taxon>Roseomonadaceae</taxon>
        <taxon>Muricoccus</taxon>
    </lineage>
</organism>
<evidence type="ECO:0000256" key="3">
    <source>
        <dbReference type="ARBA" id="ARBA00022840"/>
    </source>
</evidence>
<dbReference type="SMART" id="SM00382">
    <property type="entry name" value="AAA"/>
    <property type="match status" value="1"/>
</dbReference>
<dbReference type="EMBL" id="FQZF01000075">
    <property type="protein sequence ID" value="SHK52554.1"/>
    <property type="molecule type" value="Genomic_DNA"/>
</dbReference>
<feature type="domain" description="AAA+ ATPase" evidence="4">
    <location>
        <begin position="98"/>
        <end position="231"/>
    </location>
</feature>
<evidence type="ECO:0000256" key="1">
    <source>
        <dbReference type="ARBA" id="ARBA00008059"/>
    </source>
</evidence>
<dbReference type="GO" id="GO:0006260">
    <property type="term" value="P:DNA replication"/>
    <property type="evidence" value="ECO:0007669"/>
    <property type="project" value="TreeGrafter"/>
</dbReference>
<proteinExistence type="inferred from homology"/>
<evidence type="ECO:0000259" key="4">
    <source>
        <dbReference type="SMART" id="SM00382"/>
    </source>
</evidence>
<name>A0A1M6T6L7_9PROT</name>
<dbReference type="NCBIfam" id="NF038214">
    <property type="entry name" value="IS21_help_AAA"/>
    <property type="match status" value="1"/>
</dbReference>
<dbReference type="PIRSF" id="PIRSF003073">
    <property type="entry name" value="DNAC_TnpB_IstB"/>
    <property type="match status" value="1"/>
</dbReference>
<dbReference type="Proteomes" id="UP000184387">
    <property type="component" value="Unassembled WGS sequence"/>
</dbReference>
<dbReference type="OrthoDB" id="8150723at2"/>
<dbReference type="Pfam" id="PF01695">
    <property type="entry name" value="IstB_IS21"/>
    <property type="match status" value="1"/>
</dbReference>
<dbReference type="InterPro" id="IPR028350">
    <property type="entry name" value="DNAC/IstB-like"/>
</dbReference>
<keyword evidence="3" id="KW-0067">ATP-binding</keyword>
<dbReference type="CDD" id="cd00009">
    <property type="entry name" value="AAA"/>
    <property type="match status" value="1"/>
</dbReference>
<protein>
    <submittedName>
        <fullName evidence="5">DNA replication protein DnaC</fullName>
    </submittedName>
</protein>
<dbReference type="Gene3D" id="3.40.50.300">
    <property type="entry name" value="P-loop containing nucleotide triphosphate hydrolases"/>
    <property type="match status" value="1"/>
</dbReference>
<dbReference type="FunFam" id="3.40.50.300:FF:001361">
    <property type="entry name" value="AAA family ATPase"/>
    <property type="match status" value="1"/>
</dbReference>
<keyword evidence="6" id="KW-1185">Reference proteome</keyword>
<dbReference type="PANTHER" id="PTHR30050:SF4">
    <property type="entry name" value="ATP-BINDING PROTEIN RV3427C IN INSERTION SEQUENCE-RELATED"/>
    <property type="match status" value="1"/>
</dbReference>
<reference evidence="5 6" key="1">
    <citation type="submission" date="2016-11" db="EMBL/GenBank/DDBJ databases">
        <authorList>
            <person name="Jaros S."/>
            <person name="Januszkiewicz K."/>
            <person name="Wedrychowicz H."/>
        </authorList>
    </citation>
    <scope>NUCLEOTIDE SEQUENCE [LARGE SCALE GENOMIC DNA]</scope>
    <source>
        <strain evidence="5 6">DSM 14916</strain>
    </source>
</reference>
<dbReference type="InterPro" id="IPR002611">
    <property type="entry name" value="IstB_ATP-bd"/>
</dbReference>
<dbReference type="PANTHER" id="PTHR30050">
    <property type="entry name" value="CHROMOSOMAL REPLICATION INITIATOR PROTEIN DNAA"/>
    <property type="match status" value="1"/>
</dbReference>
<dbReference type="RefSeq" id="WP_073140728.1">
    <property type="nucleotide sequence ID" value="NZ_FQZF01000075.1"/>
</dbReference>
<sequence length="257" mass="28814">MLVHPTHERLITLGLAGMARGFEDQRRSPDIAALTFEERLGLLVDREAAERETRRLTTRLKHAALRHNASIEDVDLRTPRGLDRALFQKLVAGDWIDRHEGLLVTGPTGVGKSWLACALAHKACRDGRRVLYQRVPRLFEALAIARGDGRHSRALKALARVELLVLDDWGLSVLTQPERETLLEILEDRHGRSSTIVTSQVPVEEWHAVIGSPTLADAILDRLVHNAHRIELSGESMRRITARRATTTETLDAREPS</sequence>
<evidence type="ECO:0000256" key="2">
    <source>
        <dbReference type="ARBA" id="ARBA00022741"/>
    </source>
</evidence>
<dbReference type="InterPro" id="IPR003593">
    <property type="entry name" value="AAA+_ATPase"/>
</dbReference>
<dbReference type="AlphaFoldDB" id="A0A1M6T6L7"/>
<dbReference type="SUPFAM" id="SSF52540">
    <property type="entry name" value="P-loop containing nucleoside triphosphate hydrolases"/>
    <property type="match status" value="1"/>
</dbReference>
<dbReference type="GO" id="GO:0005524">
    <property type="term" value="F:ATP binding"/>
    <property type="evidence" value="ECO:0007669"/>
    <property type="project" value="UniProtKB-KW"/>
</dbReference>